<dbReference type="NCBIfam" id="TIGR01444">
    <property type="entry name" value="fkbM_fam"/>
    <property type="match status" value="1"/>
</dbReference>
<dbReference type="GO" id="GO:0005789">
    <property type="term" value="C:endoplasmic reticulum membrane"/>
    <property type="evidence" value="ECO:0007669"/>
    <property type="project" value="TreeGrafter"/>
</dbReference>
<dbReference type="GO" id="GO:0005886">
    <property type="term" value="C:plasma membrane"/>
    <property type="evidence" value="ECO:0007669"/>
    <property type="project" value="TreeGrafter"/>
</dbReference>
<proteinExistence type="predicted"/>
<accession>A0A6J7G7F8</accession>
<dbReference type="PANTHER" id="PTHR34009">
    <property type="entry name" value="PROTEIN STAR"/>
    <property type="match status" value="1"/>
</dbReference>
<organism evidence="2">
    <name type="scientific">freshwater metagenome</name>
    <dbReference type="NCBI Taxonomy" id="449393"/>
    <lineage>
        <taxon>unclassified sequences</taxon>
        <taxon>metagenomes</taxon>
        <taxon>ecological metagenomes</taxon>
    </lineage>
</organism>
<dbReference type="GO" id="GO:0005794">
    <property type="term" value="C:Golgi apparatus"/>
    <property type="evidence" value="ECO:0007669"/>
    <property type="project" value="TreeGrafter"/>
</dbReference>
<dbReference type="PANTHER" id="PTHR34009:SF2">
    <property type="entry name" value="PROTEIN STAR"/>
    <property type="match status" value="1"/>
</dbReference>
<dbReference type="GO" id="GO:0016197">
    <property type="term" value="P:endosomal transport"/>
    <property type="evidence" value="ECO:0007669"/>
    <property type="project" value="TreeGrafter"/>
</dbReference>
<dbReference type="Pfam" id="PF05050">
    <property type="entry name" value="Methyltransf_21"/>
    <property type="match status" value="1"/>
</dbReference>
<reference evidence="2" key="1">
    <citation type="submission" date="2020-05" db="EMBL/GenBank/DDBJ databases">
        <authorList>
            <person name="Chiriac C."/>
            <person name="Salcher M."/>
            <person name="Ghai R."/>
            <person name="Kavagutti S V."/>
        </authorList>
    </citation>
    <scope>NUCLEOTIDE SEQUENCE</scope>
</reference>
<name>A0A6J7G7F8_9ZZZZ</name>
<feature type="domain" description="Methyltransferase FkbM" evidence="1">
    <location>
        <begin position="59"/>
        <end position="213"/>
    </location>
</feature>
<dbReference type="SUPFAM" id="SSF53335">
    <property type="entry name" value="S-adenosyl-L-methionine-dependent methyltransferases"/>
    <property type="match status" value="1"/>
</dbReference>
<dbReference type="InterPro" id="IPR029063">
    <property type="entry name" value="SAM-dependent_MTases_sf"/>
</dbReference>
<protein>
    <submittedName>
        <fullName evidence="2">Unannotated protein</fullName>
    </submittedName>
</protein>
<dbReference type="GO" id="GO:0031902">
    <property type="term" value="C:late endosome membrane"/>
    <property type="evidence" value="ECO:0007669"/>
    <property type="project" value="TreeGrafter"/>
</dbReference>
<dbReference type="GO" id="GO:0006888">
    <property type="term" value="P:endoplasmic reticulum to Golgi vesicle-mediated transport"/>
    <property type="evidence" value="ECO:0007669"/>
    <property type="project" value="TreeGrafter"/>
</dbReference>
<gene>
    <name evidence="2" type="ORF">UFOPK3564_00778</name>
</gene>
<dbReference type="EMBL" id="CAFBMK010000030">
    <property type="protein sequence ID" value="CAB4904342.1"/>
    <property type="molecule type" value="Genomic_DNA"/>
</dbReference>
<dbReference type="InterPro" id="IPR006342">
    <property type="entry name" value="FkbM_mtfrase"/>
</dbReference>
<dbReference type="AlphaFoldDB" id="A0A6J7G7F8"/>
<evidence type="ECO:0000313" key="2">
    <source>
        <dbReference type="EMBL" id="CAB4904342.1"/>
    </source>
</evidence>
<dbReference type="InterPro" id="IPR053202">
    <property type="entry name" value="EGF_Rcpt_Signaling_Reg"/>
</dbReference>
<sequence>MSVLMKEARRVFYNADGPWIRRGVYERFGSLKYSRPALHDIDRKLEKLLPKSGGVFVEAGAHDGFTQSNTYYLERHRDWTGLLIEAIPELHAKAASRRSAKVVQAALVGPDHEGSTVEISFGDLMSKVGDDGSHAKGGLDNAGLAGYAVQVPARTLSSLLDDAGIQRVDLLSLDVEGLELEVLRGIDFDRHIIDTMVIEMLDMPNQRPVFDELLGSQYEFAGTLSVDDAIYRRRS</sequence>
<dbReference type="Gene3D" id="3.40.50.150">
    <property type="entry name" value="Vaccinia Virus protein VP39"/>
    <property type="match status" value="1"/>
</dbReference>
<evidence type="ECO:0000259" key="1">
    <source>
        <dbReference type="Pfam" id="PF05050"/>
    </source>
</evidence>